<proteinExistence type="predicted"/>
<accession>A0ACC2NAN0</accession>
<sequence length="485" mass="53386">MGLVCPRLFLTYRSNTFINSPTGINTVGCVPKVIATFLKIPDIKSYTSHCIRRTAATIFADSGSSIDDLMRFGVSKSLGCDVVDSRFVKDKMAHQLTDAIIPATKSNVSAVSHHDQNNDVNFVTAAQVIQEDSHSHSVMSSVIGSTSRKPTTPIIKAVATLSPQSQYIKKPLFISARKKLSKNLLQVNADSVQELQMKNKLMDQQQSAAISEAIEPDDSGISLDRQEFEDSSLWGYDEFKPTPEPTKALQSEDSDVEIVGVTMSLRDVFAGYQVDFGEPTGSPPDGQPSSSLDVEVTSTLKYEVNSQLQEDVFDALLEEDSSYESDSGVEKVSFSSLPNKPTYHKTYKNTSTHYTTTHIPHSDHPAANKLLPPSQPRQRLSPPHHSERNLPRVKASQCNSSGRQRTHSSPVAKSDAPIFRHVPSHSHHPDKKVKKSLASQREPLDGQGAHPSSLEEHDANIQKIQVGSATIKLINCSNIHFHFHK</sequence>
<dbReference type="Proteomes" id="UP001239111">
    <property type="component" value="Chromosome 4"/>
</dbReference>
<keyword evidence="2" id="KW-1185">Reference proteome</keyword>
<protein>
    <submittedName>
        <fullName evidence="1">Uncharacterized protein</fullName>
    </submittedName>
</protein>
<name>A0ACC2NAN0_9HYME</name>
<comment type="caution">
    <text evidence="1">The sequence shown here is derived from an EMBL/GenBank/DDBJ whole genome shotgun (WGS) entry which is preliminary data.</text>
</comment>
<gene>
    <name evidence="1" type="ORF">QAD02_009893</name>
</gene>
<dbReference type="EMBL" id="CM056744">
    <property type="protein sequence ID" value="KAJ8668230.1"/>
    <property type="molecule type" value="Genomic_DNA"/>
</dbReference>
<evidence type="ECO:0000313" key="1">
    <source>
        <dbReference type="EMBL" id="KAJ8668230.1"/>
    </source>
</evidence>
<evidence type="ECO:0000313" key="2">
    <source>
        <dbReference type="Proteomes" id="UP001239111"/>
    </source>
</evidence>
<organism evidence="1 2">
    <name type="scientific">Eretmocerus hayati</name>
    <dbReference type="NCBI Taxonomy" id="131215"/>
    <lineage>
        <taxon>Eukaryota</taxon>
        <taxon>Metazoa</taxon>
        <taxon>Ecdysozoa</taxon>
        <taxon>Arthropoda</taxon>
        <taxon>Hexapoda</taxon>
        <taxon>Insecta</taxon>
        <taxon>Pterygota</taxon>
        <taxon>Neoptera</taxon>
        <taxon>Endopterygota</taxon>
        <taxon>Hymenoptera</taxon>
        <taxon>Apocrita</taxon>
        <taxon>Proctotrupomorpha</taxon>
        <taxon>Chalcidoidea</taxon>
        <taxon>Aphelinidae</taxon>
        <taxon>Aphelininae</taxon>
        <taxon>Eretmocerus</taxon>
    </lineage>
</organism>
<reference evidence="1" key="1">
    <citation type="submission" date="2023-04" db="EMBL/GenBank/DDBJ databases">
        <title>A chromosome-level genome assembly of the parasitoid wasp Eretmocerus hayati.</title>
        <authorList>
            <person name="Zhong Y."/>
            <person name="Liu S."/>
            <person name="Liu Y."/>
        </authorList>
    </citation>
    <scope>NUCLEOTIDE SEQUENCE</scope>
    <source>
        <strain evidence="1">ZJU_SS_LIU_2023</strain>
    </source>
</reference>